<evidence type="ECO:0000256" key="4">
    <source>
        <dbReference type="ARBA" id="ARBA00023163"/>
    </source>
</evidence>
<keyword evidence="10" id="KW-1185">Reference proteome</keyword>
<gene>
    <name evidence="9" type="ORF">P153DRAFT_387085</name>
</gene>
<evidence type="ECO:0000259" key="8">
    <source>
        <dbReference type="PROSITE" id="PS51088"/>
    </source>
</evidence>
<dbReference type="PROSITE" id="PS51088">
    <property type="entry name" value="TEA_2"/>
    <property type="match status" value="1"/>
</dbReference>
<dbReference type="AlphaFoldDB" id="A0A6A6AAL2"/>
<dbReference type="EMBL" id="ML977509">
    <property type="protein sequence ID" value="KAF2128124.1"/>
    <property type="molecule type" value="Genomic_DNA"/>
</dbReference>
<dbReference type="GeneID" id="54411038"/>
<dbReference type="InterPro" id="IPR038096">
    <property type="entry name" value="TEA/ATTS_sf"/>
</dbReference>
<evidence type="ECO:0000256" key="3">
    <source>
        <dbReference type="ARBA" id="ARBA00023015"/>
    </source>
</evidence>
<feature type="DNA-binding region" description="TEA" evidence="6">
    <location>
        <begin position="146"/>
        <end position="220"/>
    </location>
</feature>
<feature type="domain" description="TEA" evidence="8">
    <location>
        <begin position="146"/>
        <end position="220"/>
    </location>
</feature>
<reference evidence="9" key="1">
    <citation type="journal article" date="2020" name="Stud. Mycol.">
        <title>101 Dothideomycetes genomes: a test case for predicting lifestyles and emergence of pathogens.</title>
        <authorList>
            <person name="Haridas S."/>
            <person name="Albert R."/>
            <person name="Binder M."/>
            <person name="Bloem J."/>
            <person name="Labutti K."/>
            <person name="Salamov A."/>
            <person name="Andreopoulos B."/>
            <person name="Baker S."/>
            <person name="Barry K."/>
            <person name="Bills G."/>
            <person name="Bluhm B."/>
            <person name="Cannon C."/>
            <person name="Castanera R."/>
            <person name="Culley D."/>
            <person name="Daum C."/>
            <person name="Ezra D."/>
            <person name="Gonzalez J."/>
            <person name="Henrissat B."/>
            <person name="Kuo A."/>
            <person name="Liang C."/>
            <person name="Lipzen A."/>
            <person name="Lutzoni F."/>
            <person name="Magnuson J."/>
            <person name="Mondo S."/>
            <person name="Nolan M."/>
            <person name="Ohm R."/>
            <person name="Pangilinan J."/>
            <person name="Park H.-J."/>
            <person name="Ramirez L."/>
            <person name="Alfaro M."/>
            <person name="Sun H."/>
            <person name="Tritt A."/>
            <person name="Yoshinaga Y."/>
            <person name="Zwiers L.-H."/>
            <person name="Turgeon B."/>
            <person name="Goodwin S."/>
            <person name="Spatafora J."/>
            <person name="Crous P."/>
            <person name="Grigoriev I."/>
        </authorList>
    </citation>
    <scope>NUCLEOTIDE SEQUENCE</scope>
    <source>
        <strain evidence="9">CBS 119687</strain>
    </source>
</reference>
<dbReference type="GO" id="GO:0000978">
    <property type="term" value="F:RNA polymerase II cis-regulatory region sequence-specific DNA binding"/>
    <property type="evidence" value="ECO:0007669"/>
    <property type="project" value="TreeGrafter"/>
</dbReference>
<dbReference type="GO" id="GO:0000981">
    <property type="term" value="F:DNA-binding transcription factor activity, RNA polymerase II-specific"/>
    <property type="evidence" value="ECO:0007669"/>
    <property type="project" value="TreeGrafter"/>
</dbReference>
<evidence type="ECO:0000313" key="9">
    <source>
        <dbReference type="EMBL" id="KAF2128124.1"/>
    </source>
</evidence>
<dbReference type="PANTHER" id="PTHR11834:SF0">
    <property type="entry name" value="PROTEIN SCALLOPED"/>
    <property type="match status" value="1"/>
</dbReference>
<dbReference type="PANTHER" id="PTHR11834">
    <property type="entry name" value="TRANSCRIPTIONAL ENHANCER FACTOR TEF RELATED"/>
    <property type="match status" value="1"/>
</dbReference>
<accession>A0A6A6AAL2</accession>
<sequence length="713" mass="79769">MELQQLLPAQSPTSDPAYAGTPLERCSSQRVVLQERSANWPQECNITTIISSKPQHSPIPIENVFSPRVGFGGNCSTGNTHASHVALAGFSVERSEKQIEHDLKRLYKMLARSDKYQKYREKQPVMTPKELIAKEDEERARGKEEREKEKVVWPEFLERAFWRALVKWPPMGRKKYMLNGALRGRNELVQDFIARDTGIKRDRKQVSSHIQVLKQLLRDQPGVLIHMATLGNERRRHRGNESSSAYHLTHCHAQPQRGAPASNYSANVATWPYAPSLNLAPSPNKFSITHFAMVVEDGEHTVCTISELHPSGRLPDLEIADSAAWQIQYPEFDFLSPQIQEWARQDEKILVCDASLNTVVENRANAQLSITFDLHSQCDLSGFKALQCSTRFYDDMDTTPDNGLSKQNTCCEFDPESGSLQLAFGSAFWVDRMSQYQAMSESEVDSSLMQLTATQNVYGIQQSSGKVERILTILWHFRQTSDTTEVGSVKWRAVTFTPAERKWEEEPQTIVSHHEDLDPTSTPVLYQQLPLDFPTHYAYPVQHPHPPQLSLNTLASMCVPDFDPNASAAPSTATDYSHPSLAPSTATDHSFPSEIYDFSARHMAISGPEAFEPVINMASYDSFGSHALAGQGFEQDRFPGLGMACSVDTGLIHGSVPDTPDSACYPVKAPWLQMDFLPQVYGQVVRGDGVYHDEGMGGHVDVDSGLWNLASPF</sequence>
<keyword evidence="5" id="KW-0539">Nucleus</keyword>
<dbReference type="SMART" id="SM00426">
    <property type="entry name" value="TEA"/>
    <property type="match status" value="1"/>
</dbReference>
<protein>
    <recommendedName>
        <fullName evidence="8">TEA domain-containing protein</fullName>
    </recommendedName>
</protein>
<comment type="similarity">
    <text evidence="2">Belongs to the TEC1 family.</text>
</comment>
<dbReference type="Proteomes" id="UP000799771">
    <property type="component" value="Unassembled WGS sequence"/>
</dbReference>
<dbReference type="PRINTS" id="PR00065">
    <property type="entry name" value="TEADOMAIN"/>
</dbReference>
<comment type="subcellular location">
    <subcellularLocation>
        <location evidence="1">Nucleus</location>
    </subcellularLocation>
</comment>
<dbReference type="Pfam" id="PF01285">
    <property type="entry name" value="TEA"/>
    <property type="match status" value="1"/>
</dbReference>
<evidence type="ECO:0000256" key="7">
    <source>
        <dbReference type="SAM" id="MobiDB-lite"/>
    </source>
</evidence>
<keyword evidence="4" id="KW-0804">Transcription</keyword>
<keyword evidence="3" id="KW-0805">Transcription regulation</keyword>
<evidence type="ECO:0000256" key="2">
    <source>
        <dbReference type="ARBA" id="ARBA00008421"/>
    </source>
</evidence>
<evidence type="ECO:0000313" key="10">
    <source>
        <dbReference type="Proteomes" id="UP000799771"/>
    </source>
</evidence>
<feature type="region of interest" description="Disordered" evidence="7">
    <location>
        <begin position="1"/>
        <end position="21"/>
    </location>
</feature>
<dbReference type="GO" id="GO:0005667">
    <property type="term" value="C:transcription regulator complex"/>
    <property type="evidence" value="ECO:0007669"/>
    <property type="project" value="TreeGrafter"/>
</dbReference>
<evidence type="ECO:0000256" key="6">
    <source>
        <dbReference type="PROSITE-ProRule" id="PRU00505"/>
    </source>
</evidence>
<dbReference type="InterPro" id="IPR000818">
    <property type="entry name" value="TEA/ATTS_dom"/>
</dbReference>
<organism evidence="9 10">
    <name type="scientific">Dothidotthia symphoricarpi CBS 119687</name>
    <dbReference type="NCBI Taxonomy" id="1392245"/>
    <lineage>
        <taxon>Eukaryota</taxon>
        <taxon>Fungi</taxon>
        <taxon>Dikarya</taxon>
        <taxon>Ascomycota</taxon>
        <taxon>Pezizomycotina</taxon>
        <taxon>Dothideomycetes</taxon>
        <taxon>Pleosporomycetidae</taxon>
        <taxon>Pleosporales</taxon>
        <taxon>Dothidotthiaceae</taxon>
        <taxon>Dothidotthia</taxon>
    </lineage>
</organism>
<dbReference type="GO" id="GO:0005634">
    <property type="term" value="C:nucleus"/>
    <property type="evidence" value="ECO:0007669"/>
    <property type="project" value="UniProtKB-SubCell"/>
</dbReference>
<dbReference type="RefSeq" id="XP_033522513.1">
    <property type="nucleotide sequence ID" value="XM_033670606.1"/>
</dbReference>
<dbReference type="Gene3D" id="6.10.20.40">
    <property type="entry name" value="TEA/ATTS domain"/>
    <property type="match status" value="1"/>
</dbReference>
<name>A0A6A6AAL2_9PLEO</name>
<evidence type="ECO:0000256" key="1">
    <source>
        <dbReference type="ARBA" id="ARBA00004123"/>
    </source>
</evidence>
<dbReference type="InterPro" id="IPR050937">
    <property type="entry name" value="TEC1_TEAD_TF"/>
</dbReference>
<dbReference type="OrthoDB" id="10006572at2759"/>
<proteinExistence type="inferred from homology"/>
<evidence type="ECO:0000256" key="5">
    <source>
        <dbReference type="ARBA" id="ARBA00023242"/>
    </source>
</evidence>